<gene>
    <name evidence="3" type="ORF">A2755_00580</name>
</gene>
<evidence type="ECO:0000256" key="2">
    <source>
        <dbReference type="SAM" id="Coils"/>
    </source>
</evidence>
<name>A0A1F8DV36_9BACT</name>
<keyword evidence="2" id="KW-0175">Coiled coil</keyword>
<accession>A0A1F8DV36</accession>
<comment type="caution">
    <text evidence="3">The sequence shown here is derived from an EMBL/GenBank/DDBJ whole genome shotgun (WGS) entry which is preliminary data.</text>
</comment>
<sequence length="245" mass="28133">MYSISLENFSGPLEKLLELIEQKKMNITSISLAAVTADFVAYAKKMSSEAQPPKTEVEPRNTDYREFARLVSDFLVVATQLLFIKSRAILPQLELPQDEEENMFDLEKQLRVYSALKPIFAELKKFWMESDQSFSREYLKTTVPVFYPPGGLAQEDIRQSFERATAVITTLVKEEQKMERQLVTLEEKIKELSESVLQGSQRFSSLAGEQTKHEVIVLFLALLHLLRDRKVQATQDGQFGDILVY</sequence>
<feature type="coiled-coil region" evidence="2">
    <location>
        <begin position="168"/>
        <end position="195"/>
    </location>
</feature>
<dbReference type="InterPro" id="IPR023093">
    <property type="entry name" value="ScpA-like_C"/>
</dbReference>
<dbReference type="Proteomes" id="UP000177029">
    <property type="component" value="Unassembled WGS sequence"/>
</dbReference>
<dbReference type="Pfam" id="PF02616">
    <property type="entry name" value="SMC_ScpA"/>
    <property type="match status" value="1"/>
</dbReference>
<evidence type="ECO:0000256" key="1">
    <source>
        <dbReference type="ARBA" id="ARBA00044777"/>
    </source>
</evidence>
<reference evidence="3 4" key="1">
    <citation type="journal article" date="2016" name="Nat. Commun.">
        <title>Thousands of microbial genomes shed light on interconnected biogeochemical processes in an aquifer system.</title>
        <authorList>
            <person name="Anantharaman K."/>
            <person name="Brown C.T."/>
            <person name="Hug L.A."/>
            <person name="Sharon I."/>
            <person name="Castelle C.J."/>
            <person name="Probst A.J."/>
            <person name="Thomas B.C."/>
            <person name="Singh A."/>
            <person name="Wilkins M.J."/>
            <person name="Karaoz U."/>
            <person name="Brodie E.L."/>
            <person name="Williams K.H."/>
            <person name="Hubbard S.S."/>
            <person name="Banfield J.F."/>
        </authorList>
    </citation>
    <scope>NUCLEOTIDE SEQUENCE [LARGE SCALE GENOMIC DNA]</scope>
</reference>
<organism evidence="3 4">
    <name type="scientific">Candidatus Wolfebacteria bacterium RIFCSPHIGHO2_01_FULL_48_22</name>
    <dbReference type="NCBI Taxonomy" id="1802555"/>
    <lineage>
        <taxon>Bacteria</taxon>
        <taxon>Candidatus Wolfeibacteriota</taxon>
    </lineage>
</organism>
<dbReference type="PANTHER" id="PTHR33969:SF2">
    <property type="entry name" value="SEGREGATION AND CONDENSATION PROTEIN A"/>
    <property type="match status" value="1"/>
</dbReference>
<evidence type="ECO:0000313" key="4">
    <source>
        <dbReference type="Proteomes" id="UP000177029"/>
    </source>
</evidence>
<evidence type="ECO:0000313" key="3">
    <source>
        <dbReference type="EMBL" id="OGM91849.1"/>
    </source>
</evidence>
<dbReference type="InterPro" id="IPR003768">
    <property type="entry name" value="ScpA"/>
</dbReference>
<protein>
    <recommendedName>
        <fullName evidence="1">Segregation and condensation protein A</fullName>
    </recommendedName>
</protein>
<dbReference type="EMBL" id="MGIP01000005">
    <property type="protein sequence ID" value="OGM91849.1"/>
    <property type="molecule type" value="Genomic_DNA"/>
</dbReference>
<dbReference type="Gene3D" id="6.10.250.2410">
    <property type="match status" value="1"/>
</dbReference>
<dbReference type="STRING" id="1802555.A2755_00580"/>
<proteinExistence type="predicted"/>
<dbReference type="Gene3D" id="1.10.10.580">
    <property type="entry name" value="Structural maintenance of chromosome 1. Chain E"/>
    <property type="match status" value="1"/>
</dbReference>
<dbReference type="PANTHER" id="PTHR33969">
    <property type="entry name" value="SEGREGATION AND CONDENSATION PROTEIN A"/>
    <property type="match status" value="1"/>
</dbReference>
<dbReference type="AlphaFoldDB" id="A0A1F8DV36"/>